<gene>
    <name evidence="1" type="ORF">HCN44_011490</name>
</gene>
<evidence type="ECO:0000313" key="1">
    <source>
        <dbReference type="EMBL" id="KAF7990195.1"/>
    </source>
</evidence>
<dbReference type="Proteomes" id="UP000639338">
    <property type="component" value="Unassembled WGS sequence"/>
</dbReference>
<proteinExistence type="predicted"/>
<accession>A0A834XN73</accession>
<organism evidence="1 2">
    <name type="scientific">Aphidius gifuensis</name>
    <name type="common">Parasitoid wasp</name>
    <dbReference type="NCBI Taxonomy" id="684658"/>
    <lineage>
        <taxon>Eukaryota</taxon>
        <taxon>Metazoa</taxon>
        <taxon>Ecdysozoa</taxon>
        <taxon>Arthropoda</taxon>
        <taxon>Hexapoda</taxon>
        <taxon>Insecta</taxon>
        <taxon>Pterygota</taxon>
        <taxon>Neoptera</taxon>
        <taxon>Endopterygota</taxon>
        <taxon>Hymenoptera</taxon>
        <taxon>Apocrita</taxon>
        <taxon>Ichneumonoidea</taxon>
        <taxon>Braconidae</taxon>
        <taxon>Aphidiinae</taxon>
        <taxon>Aphidius</taxon>
    </lineage>
</organism>
<comment type="caution">
    <text evidence="1">The sequence shown here is derived from an EMBL/GenBank/DDBJ whole genome shotgun (WGS) entry which is preliminary data.</text>
</comment>
<name>A0A834XN73_APHGI</name>
<sequence>MNHEAHFQQPEITGNPVYVTLLKTTEGKAVIKYFKKNKQLNKIARSKLTRALVSREKERQFHQVLRDPNITELADFVITREQFISWSQDIERVFPGESRWVYYTPFRSVSTDEVQADGTTKKVTKKYNCSGKLYDHFSFRRSQLRKDNLLQSGRSNQEIINFIISDDQQASIEWLKTNVGPPNLVAQHWTNSYAARQSILKKGQSIHDYFNTFQCLKTAAGSDLLLLDFVSLYPNREELFFERWEVARDVIINALSNSKQLTGDDLGYFRALSILPQHNKDAVLFHLLPYIVKPITKKGQRKLSIPERRESFFVHVRTAADIAQGIERQRQRCAAAGITLQPIPVIVGELVNPDSFYVYINDSLERPSYYETQTILHAFNLTLKVFFSLNCAYSLHAFSLWVFLQKALLKIDLPTDQCDREALSLIGQMTYQIESANENINPNIPQ</sequence>
<protein>
    <submittedName>
        <fullName evidence="1">Uncharacterized protein</fullName>
    </submittedName>
</protein>
<dbReference type="OrthoDB" id="10045355at2759"/>
<keyword evidence="2" id="KW-1185">Reference proteome</keyword>
<reference evidence="1 2" key="1">
    <citation type="submission" date="2020-08" db="EMBL/GenBank/DDBJ databases">
        <title>Aphidius gifuensis genome sequencing and assembly.</title>
        <authorList>
            <person name="Du Z."/>
        </authorList>
    </citation>
    <scope>NUCLEOTIDE SEQUENCE [LARGE SCALE GENOMIC DNA]</scope>
    <source>
        <strain evidence="1">YNYX2018</strain>
        <tissue evidence="1">Adults</tissue>
    </source>
</reference>
<dbReference type="AlphaFoldDB" id="A0A834XN73"/>
<evidence type="ECO:0000313" key="2">
    <source>
        <dbReference type="Proteomes" id="UP000639338"/>
    </source>
</evidence>
<dbReference type="EMBL" id="JACMRX010000005">
    <property type="protein sequence ID" value="KAF7990195.1"/>
    <property type="molecule type" value="Genomic_DNA"/>
</dbReference>